<keyword evidence="1" id="KW-0418">Kinase</keyword>
<gene>
    <name evidence="1" type="ORF">MPHL21000_19040</name>
</gene>
<proteinExistence type="predicted"/>
<dbReference type="EMBL" id="ANBP01000034">
    <property type="protein sequence ID" value="KAB7753343.1"/>
    <property type="molecule type" value="Genomic_DNA"/>
</dbReference>
<dbReference type="GO" id="GO:0016301">
    <property type="term" value="F:kinase activity"/>
    <property type="evidence" value="ECO:0007669"/>
    <property type="project" value="UniProtKB-KW"/>
</dbReference>
<evidence type="ECO:0000313" key="1">
    <source>
        <dbReference type="EMBL" id="KAB7753343.1"/>
    </source>
</evidence>
<protein>
    <submittedName>
        <fullName evidence="1">GTP pyrophosphokinase</fullName>
    </submittedName>
</protein>
<dbReference type="InterPro" id="IPR007362">
    <property type="entry name" value="DUF429"/>
</dbReference>
<dbReference type="RefSeq" id="WP_003889304.1">
    <property type="nucleotide sequence ID" value="NZ_ANBO01000034.1"/>
</dbReference>
<name>A0A5N5UUT6_MYCPH</name>
<dbReference type="AlphaFoldDB" id="A0A5N5UUT6"/>
<keyword evidence="1" id="KW-0808">Transferase</keyword>
<dbReference type="PIRSF" id="PIRSF018008">
    <property type="entry name" value="UCP018008"/>
    <property type="match status" value="1"/>
</dbReference>
<dbReference type="GeneID" id="74301063"/>
<comment type="caution">
    <text evidence="1">The sequence shown here is derived from an EMBL/GenBank/DDBJ whole genome shotgun (WGS) entry which is preliminary data.</text>
</comment>
<evidence type="ECO:0000313" key="2">
    <source>
        <dbReference type="Proteomes" id="UP000325690"/>
    </source>
</evidence>
<keyword evidence="2" id="KW-1185">Reference proteome</keyword>
<dbReference type="Pfam" id="PF04250">
    <property type="entry name" value="DUF429"/>
    <property type="match status" value="1"/>
</dbReference>
<sequence length="249" mass="27222">MHFVGLDLAWGERNPTGVAVLDADGRLRHLGTAGDDASILAALAPFTAGDCLVAIDAPLIVPNRTGHRPAEREFNRVFARFHAGARPAFADKPELADPRAARLARALDLDIDPSSASRRRAAEVYPHPATVVLFGLDKTLKYKRGAFADRRTALLRLITLIEGLEHATPALRLDDAWAALHQRVRAATRPSELRREEDPVDAVLCAYVALFWHHRPHDVTVYGDHATGYLITPSLPPGRAAKPSRTHGD</sequence>
<dbReference type="InterPro" id="IPR008306">
    <property type="entry name" value="UCP018008"/>
</dbReference>
<dbReference type="Proteomes" id="UP000325690">
    <property type="component" value="Unassembled WGS sequence"/>
</dbReference>
<accession>A0A5N5UUT6</accession>
<organism evidence="1 2">
    <name type="scientific">Mycolicibacterium phlei DSM 43239 = CCUG 21000</name>
    <dbReference type="NCBI Taxonomy" id="1226750"/>
    <lineage>
        <taxon>Bacteria</taxon>
        <taxon>Bacillati</taxon>
        <taxon>Actinomycetota</taxon>
        <taxon>Actinomycetes</taxon>
        <taxon>Mycobacteriales</taxon>
        <taxon>Mycobacteriaceae</taxon>
        <taxon>Mycolicibacterium</taxon>
    </lineage>
</organism>
<reference evidence="1 2" key="1">
    <citation type="submission" date="2012-10" db="EMBL/GenBank/DDBJ databases">
        <title>The draft sequence of the Mycobacterium pheli genome.</title>
        <authorList>
            <person name="Pettersson B.M.F."/>
            <person name="Das S."/>
            <person name="Dasgupta S."/>
            <person name="Bhattacharya A."/>
            <person name="Kirsebom L.A."/>
        </authorList>
    </citation>
    <scope>NUCLEOTIDE SEQUENCE [LARGE SCALE GENOMIC DNA]</scope>
    <source>
        <strain evidence="1 2">CCUG 21000</strain>
    </source>
</reference>